<dbReference type="PANTHER" id="PTHR46796">
    <property type="entry name" value="HTH-TYPE TRANSCRIPTIONAL ACTIVATOR RHAS-RELATED"/>
    <property type="match status" value="1"/>
</dbReference>
<keyword evidence="2" id="KW-0238">DNA-binding</keyword>
<keyword evidence="3" id="KW-0804">Transcription</keyword>
<evidence type="ECO:0000256" key="3">
    <source>
        <dbReference type="ARBA" id="ARBA00023163"/>
    </source>
</evidence>
<dbReference type="SUPFAM" id="SSF46689">
    <property type="entry name" value="Homeodomain-like"/>
    <property type="match status" value="1"/>
</dbReference>
<sequence length="96" mass="10897">MLRAHPSGPWPVASSAREVALSCTHLTRLFVRHAGTRPMRYLTEIRVTEFARPIEETDMSEACAVRSVGWGDPRVAAEWLRQRFGITPSQYRSART</sequence>
<dbReference type="Proteomes" id="UP000030848">
    <property type="component" value="Unassembled WGS sequence"/>
</dbReference>
<gene>
    <name evidence="5" type="ORF">MINT15_08800</name>
</gene>
<reference evidence="5 6" key="1">
    <citation type="submission" date="2014-10" db="EMBL/GenBank/DDBJ databases">
        <title>Genome sequence of Micropolyspora internatus JCM3315.</title>
        <authorList>
            <person name="Shin S.-K."/>
            <person name="Yi H."/>
        </authorList>
    </citation>
    <scope>NUCLEOTIDE SEQUENCE [LARGE SCALE GENOMIC DNA]</scope>
    <source>
        <strain evidence="5 6">JCM 3315</strain>
    </source>
</reference>
<dbReference type="RefSeq" id="WP_082002373.1">
    <property type="nucleotide sequence ID" value="NZ_FOWS01000005.1"/>
</dbReference>
<evidence type="ECO:0000259" key="4">
    <source>
        <dbReference type="PROSITE" id="PS01124"/>
    </source>
</evidence>
<proteinExistence type="predicted"/>
<dbReference type="Gene3D" id="1.10.10.60">
    <property type="entry name" value="Homeodomain-like"/>
    <property type="match status" value="1"/>
</dbReference>
<evidence type="ECO:0000256" key="2">
    <source>
        <dbReference type="ARBA" id="ARBA00023125"/>
    </source>
</evidence>
<keyword evidence="1" id="KW-0805">Transcription regulation</keyword>
<protein>
    <recommendedName>
        <fullName evidence="4">HTH araC/xylS-type domain-containing protein</fullName>
    </recommendedName>
</protein>
<comment type="caution">
    <text evidence="5">The sequence shown here is derived from an EMBL/GenBank/DDBJ whole genome shotgun (WGS) entry which is preliminary data.</text>
</comment>
<accession>A0A837DCT3</accession>
<evidence type="ECO:0000256" key="1">
    <source>
        <dbReference type="ARBA" id="ARBA00023015"/>
    </source>
</evidence>
<dbReference type="GO" id="GO:0003700">
    <property type="term" value="F:DNA-binding transcription factor activity"/>
    <property type="evidence" value="ECO:0007669"/>
    <property type="project" value="InterPro"/>
</dbReference>
<dbReference type="InterPro" id="IPR018060">
    <property type="entry name" value="HTH_AraC"/>
</dbReference>
<organism evidence="5 6">
    <name type="scientific">Saccharomonospora viridis</name>
    <dbReference type="NCBI Taxonomy" id="1852"/>
    <lineage>
        <taxon>Bacteria</taxon>
        <taxon>Bacillati</taxon>
        <taxon>Actinomycetota</taxon>
        <taxon>Actinomycetes</taxon>
        <taxon>Pseudonocardiales</taxon>
        <taxon>Pseudonocardiaceae</taxon>
        <taxon>Saccharomonospora</taxon>
    </lineage>
</organism>
<dbReference type="PANTHER" id="PTHR46796:SF13">
    <property type="entry name" value="HTH-TYPE TRANSCRIPTIONAL ACTIVATOR RHAS"/>
    <property type="match status" value="1"/>
</dbReference>
<dbReference type="PROSITE" id="PS01124">
    <property type="entry name" value="HTH_ARAC_FAMILY_2"/>
    <property type="match status" value="1"/>
</dbReference>
<dbReference type="EMBL" id="JRZE01000002">
    <property type="protein sequence ID" value="KHF45663.1"/>
    <property type="molecule type" value="Genomic_DNA"/>
</dbReference>
<dbReference type="InterPro" id="IPR009057">
    <property type="entry name" value="Homeodomain-like_sf"/>
</dbReference>
<dbReference type="Pfam" id="PF12833">
    <property type="entry name" value="HTH_18"/>
    <property type="match status" value="1"/>
</dbReference>
<dbReference type="OrthoDB" id="241790at2"/>
<evidence type="ECO:0000313" key="5">
    <source>
        <dbReference type="EMBL" id="KHF45663.1"/>
    </source>
</evidence>
<evidence type="ECO:0000313" key="6">
    <source>
        <dbReference type="Proteomes" id="UP000030848"/>
    </source>
</evidence>
<dbReference type="InterPro" id="IPR050204">
    <property type="entry name" value="AraC_XylS_family_regulators"/>
</dbReference>
<name>A0A837DCT3_9PSEU</name>
<dbReference type="GO" id="GO:0043565">
    <property type="term" value="F:sequence-specific DNA binding"/>
    <property type="evidence" value="ECO:0007669"/>
    <property type="project" value="InterPro"/>
</dbReference>
<dbReference type="SMART" id="SM00342">
    <property type="entry name" value="HTH_ARAC"/>
    <property type="match status" value="1"/>
</dbReference>
<dbReference type="AlphaFoldDB" id="A0A837DCT3"/>
<feature type="domain" description="HTH araC/xylS-type" evidence="4">
    <location>
        <begin position="1"/>
        <end position="94"/>
    </location>
</feature>